<dbReference type="Proteomes" id="UP000006822">
    <property type="component" value="Chromosome"/>
</dbReference>
<dbReference type="AlphaFoldDB" id="Q600N5"/>
<sequence length="53" mass="6248">MINRKINQFFPIFSFFKVFLQKILILVETKQPKGSKKCKSINSEKLSQKTKTI</sequence>
<evidence type="ECO:0000313" key="2">
    <source>
        <dbReference type="EMBL" id="AAV27570.1"/>
    </source>
</evidence>
<evidence type="ECO:0000313" key="3">
    <source>
        <dbReference type="Proteomes" id="UP000006822"/>
    </source>
</evidence>
<name>Q600N5_MESH2</name>
<dbReference type="HOGENOM" id="CLU_3063653_0_0_14"/>
<evidence type="ECO:0000256" key="1">
    <source>
        <dbReference type="SAM" id="MobiDB-lite"/>
    </source>
</evidence>
<gene>
    <name evidence="2" type="ordered locus">mhp420</name>
</gene>
<reference evidence="2 3" key="1">
    <citation type="journal article" date="2004" name="J. Bacteriol.">
        <title>The genome sequence of Mycoplasma hyopneumoniae strain 232, the agent of swine mycoplasmosis.</title>
        <authorList>
            <person name="Minion F.C."/>
            <person name="Lefkowitz E.J."/>
            <person name="Madsen M.L."/>
            <person name="Cleary B.J."/>
            <person name="Swartzell S.M."/>
            <person name="Mahairas G.G."/>
        </authorList>
    </citation>
    <scope>NUCLEOTIDE SEQUENCE [LARGE SCALE GENOMIC DNA]</scope>
    <source>
        <strain evidence="2 3">232</strain>
    </source>
</reference>
<dbReference type="EMBL" id="AE017332">
    <property type="protein sequence ID" value="AAV27570.1"/>
    <property type="molecule type" value="Genomic_DNA"/>
</dbReference>
<accession>Q600N5</accession>
<dbReference type="KEGG" id="mhy:mhp420"/>
<proteinExistence type="predicted"/>
<feature type="region of interest" description="Disordered" evidence="1">
    <location>
        <begin position="32"/>
        <end position="53"/>
    </location>
</feature>
<protein>
    <submittedName>
        <fullName evidence="2">Uncharacterized protein</fullName>
    </submittedName>
</protein>
<organism evidence="2 3">
    <name type="scientific">Mesomycoplasma hyopneumoniae (strain 232)</name>
    <name type="common">Mycoplasma hyopneumoniae</name>
    <dbReference type="NCBI Taxonomy" id="295358"/>
    <lineage>
        <taxon>Bacteria</taxon>
        <taxon>Bacillati</taxon>
        <taxon>Mycoplasmatota</taxon>
        <taxon>Mycoplasmoidales</taxon>
        <taxon>Metamycoplasmataceae</taxon>
        <taxon>Mesomycoplasma</taxon>
    </lineage>
</organism>
<feature type="compositionally biased region" description="Polar residues" evidence="1">
    <location>
        <begin position="40"/>
        <end position="53"/>
    </location>
</feature>